<dbReference type="Pfam" id="PF10677">
    <property type="entry name" value="DUF2490"/>
    <property type="match status" value="1"/>
</dbReference>
<reference evidence="2 3" key="1">
    <citation type="submission" date="2015-10" db="EMBL/GenBank/DDBJ databases">
        <title>Draft genome sequence of Salegentibacter salinarum KCTC 12975.</title>
        <authorList>
            <person name="Lin W."/>
            <person name="Zheng Q."/>
        </authorList>
    </citation>
    <scope>NUCLEOTIDE SEQUENCE [LARGE SCALE GENOMIC DNA]</scope>
    <source>
        <strain evidence="2 3">KCTC 12975</strain>
    </source>
</reference>
<proteinExistence type="predicted"/>
<organism evidence="2 3">
    <name type="scientific">Salegentibacter salinarum</name>
    <dbReference type="NCBI Taxonomy" id="447422"/>
    <lineage>
        <taxon>Bacteria</taxon>
        <taxon>Pseudomonadati</taxon>
        <taxon>Bacteroidota</taxon>
        <taxon>Flavobacteriia</taxon>
        <taxon>Flavobacteriales</taxon>
        <taxon>Flavobacteriaceae</taxon>
        <taxon>Salegentibacter</taxon>
    </lineage>
</organism>
<dbReference type="Proteomes" id="UP000232673">
    <property type="component" value="Unassembled WGS sequence"/>
</dbReference>
<sequence>MKKIFSLFVVCLISFSSLAQEENEPSILNNNYDKEFTHTTGLWTGLYTKYRLNEKLFYYGEYHFRRRNNFVNDMAQIYLRFGLTYLINPKVELTAGVVTPFYWAPEQNLANQDNVVPQYRLWQQIVLFSHLKD</sequence>
<feature type="signal peptide" evidence="1">
    <location>
        <begin position="1"/>
        <end position="19"/>
    </location>
</feature>
<keyword evidence="3" id="KW-1185">Reference proteome</keyword>
<evidence type="ECO:0000313" key="3">
    <source>
        <dbReference type="Proteomes" id="UP000232673"/>
    </source>
</evidence>
<feature type="chain" id="PRO_5014806420" description="DUF2490 domain-containing protein" evidence="1">
    <location>
        <begin position="20"/>
        <end position="133"/>
    </location>
</feature>
<accession>A0A2N0U1J5</accession>
<gene>
    <name evidence="2" type="ORF">APR41_12660</name>
</gene>
<dbReference type="AlphaFoldDB" id="A0A2N0U1J5"/>
<dbReference type="OrthoDB" id="1118734at2"/>
<dbReference type="InterPro" id="IPR019619">
    <property type="entry name" value="DUF2490"/>
</dbReference>
<comment type="caution">
    <text evidence="2">The sequence shown here is derived from an EMBL/GenBank/DDBJ whole genome shotgun (WGS) entry which is preliminary data.</text>
</comment>
<evidence type="ECO:0000313" key="2">
    <source>
        <dbReference type="EMBL" id="PKD20883.1"/>
    </source>
</evidence>
<evidence type="ECO:0000256" key="1">
    <source>
        <dbReference type="SAM" id="SignalP"/>
    </source>
</evidence>
<evidence type="ECO:0008006" key="4">
    <source>
        <dbReference type="Google" id="ProtNLM"/>
    </source>
</evidence>
<dbReference type="STRING" id="447422.SAMN05660903_02584"/>
<dbReference type="EMBL" id="LKTS01000003">
    <property type="protein sequence ID" value="PKD20883.1"/>
    <property type="molecule type" value="Genomic_DNA"/>
</dbReference>
<keyword evidence="1" id="KW-0732">Signal</keyword>
<protein>
    <recommendedName>
        <fullName evidence="4">DUF2490 domain-containing protein</fullName>
    </recommendedName>
</protein>
<name>A0A2N0U1J5_9FLAO</name>